<evidence type="ECO:0000313" key="9">
    <source>
        <dbReference type="EMBL" id="OHA27381.1"/>
    </source>
</evidence>
<sequence>MSRALLAEGKTKQVFAVEEDPSRVDIFSKEDITAGDGKKHDILKGKADFANRTTCNVFRLLKSAGIPVAFDEQTGPTSFRAPRCRMLPYEVVVRREAHGSYLKRNPSLVKGRRFEELLLEYFLKTSGKKWKAHSLICDDPLIGFVWSPTEKYLYGLRLYNPAADMLGQDPFLILLPDEVLSDAKEVAYIKRMGDIAKSTFLSLETAWNRVGCKLVDFKVEFGVSDAGELLLADVIDNDSWRVIEDGAYLDKQVYRDGGGLDEVIAKYARVADITDTFNPPPSHTSTV</sequence>
<keyword evidence="5" id="KW-0658">Purine biosynthesis</keyword>
<keyword evidence="3" id="KW-0436">Ligase</keyword>
<reference evidence="9 10" key="1">
    <citation type="journal article" date="2016" name="Nat. Commun.">
        <title>Thousands of microbial genomes shed light on interconnected biogeochemical processes in an aquifer system.</title>
        <authorList>
            <person name="Anantharaman K."/>
            <person name="Brown C.T."/>
            <person name="Hug L.A."/>
            <person name="Sharon I."/>
            <person name="Castelle C.J."/>
            <person name="Probst A.J."/>
            <person name="Thomas B.C."/>
            <person name="Singh A."/>
            <person name="Wilkins M.J."/>
            <person name="Karaoz U."/>
            <person name="Brodie E.L."/>
            <person name="Williams K.H."/>
            <person name="Hubbard S.S."/>
            <person name="Banfield J.F."/>
        </authorList>
    </citation>
    <scope>NUCLEOTIDE SEQUENCE [LARGE SCALE GENOMIC DNA]</scope>
</reference>
<dbReference type="PANTHER" id="PTHR43599">
    <property type="entry name" value="MULTIFUNCTIONAL PROTEIN ADE2"/>
    <property type="match status" value="1"/>
</dbReference>
<dbReference type="Pfam" id="PF01259">
    <property type="entry name" value="SAICAR_synt"/>
    <property type="match status" value="2"/>
</dbReference>
<feature type="domain" description="SAICAR synthetase/ADE2 N-terminal" evidence="8">
    <location>
        <begin position="185"/>
        <end position="266"/>
    </location>
</feature>
<feature type="domain" description="SAICAR synthetase/ADE2 N-terminal" evidence="8">
    <location>
        <begin position="6"/>
        <end position="126"/>
    </location>
</feature>
<evidence type="ECO:0000256" key="4">
    <source>
        <dbReference type="ARBA" id="ARBA00022741"/>
    </source>
</evidence>
<accession>A0A1G2MWR8</accession>
<dbReference type="EC" id="6.3.2.6" evidence="2"/>
<evidence type="ECO:0000256" key="3">
    <source>
        <dbReference type="ARBA" id="ARBA00022598"/>
    </source>
</evidence>
<dbReference type="GO" id="GO:0006189">
    <property type="term" value="P:'de novo' IMP biosynthetic process"/>
    <property type="evidence" value="ECO:0007669"/>
    <property type="project" value="UniProtKB-UniPathway"/>
</dbReference>
<dbReference type="AlphaFoldDB" id="A0A1G2MWR8"/>
<evidence type="ECO:0000313" key="10">
    <source>
        <dbReference type="Proteomes" id="UP000177565"/>
    </source>
</evidence>
<name>A0A1G2MWR8_9BACT</name>
<comment type="catalytic activity">
    <reaction evidence="7">
        <text>5-amino-1-(5-phospho-D-ribosyl)imidazole-4-carboxylate + L-aspartate + ATP = (2S)-2-[5-amino-1-(5-phospho-beta-D-ribosyl)imidazole-4-carboxamido]succinate + ADP + phosphate + 2 H(+)</text>
        <dbReference type="Rhea" id="RHEA:22628"/>
        <dbReference type="ChEBI" id="CHEBI:15378"/>
        <dbReference type="ChEBI" id="CHEBI:29991"/>
        <dbReference type="ChEBI" id="CHEBI:30616"/>
        <dbReference type="ChEBI" id="CHEBI:43474"/>
        <dbReference type="ChEBI" id="CHEBI:58443"/>
        <dbReference type="ChEBI" id="CHEBI:77657"/>
        <dbReference type="ChEBI" id="CHEBI:456216"/>
        <dbReference type="EC" id="6.3.2.6"/>
    </reaction>
</comment>
<dbReference type="Proteomes" id="UP000177565">
    <property type="component" value="Unassembled WGS sequence"/>
</dbReference>
<keyword evidence="6" id="KW-0067">ATP-binding</keyword>
<dbReference type="UniPathway" id="UPA00074">
    <property type="reaction ID" value="UER00131"/>
</dbReference>
<protein>
    <recommendedName>
        <fullName evidence="2">phosphoribosylaminoimidazolesuccinocarboxamide synthase</fullName>
        <ecNumber evidence="2">6.3.2.6</ecNumber>
    </recommendedName>
</protein>
<dbReference type="Gene3D" id="3.30.470.20">
    <property type="entry name" value="ATP-grasp fold, B domain"/>
    <property type="match status" value="2"/>
</dbReference>
<evidence type="ECO:0000256" key="1">
    <source>
        <dbReference type="ARBA" id="ARBA00004672"/>
    </source>
</evidence>
<comment type="caution">
    <text evidence="9">The sequence shown here is derived from an EMBL/GenBank/DDBJ whole genome shotgun (WGS) entry which is preliminary data.</text>
</comment>
<dbReference type="STRING" id="1802312.A3C06_04120"/>
<evidence type="ECO:0000256" key="7">
    <source>
        <dbReference type="ARBA" id="ARBA00048475"/>
    </source>
</evidence>
<evidence type="ECO:0000256" key="6">
    <source>
        <dbReference type="ARBA" id="ARBA00022840"/>
    </source>
</evidence>
<proteinExistence type="predicted"/>
<evidence type="ECO:0000256" key="2">
    <source>
        <dbReference type="ARBA" id="ARBA00012217"/>
    </source>
</evidence>
<keyword evidence="4" id="KW-0547">Nucleotide-binding</keyword>
<dbReference type="GO" id="GO:0004639">
    <property type="term" value="F:phosphoribosylaminoimidazolesuccinocarboxamide synthase activity"/>
    <property type="evidence" value="ECO:0007669"/>
    <property type="project" value="UniProtKB-EC"/>
</dbReference>
<dbReference type="SUPFAM" id="SSF56104">
    <property type="entry name" value="SAICAR synthase-like"/>
    <property type="match status" value="1"/>
</dbReference>
<dbReference type="Gene3D" id="3.30.200.20">
    <property type="entry name" value="Phosphorylase Kinase, domain 1"/>
    <property type="match status" value="1"/>
</dbReference>
<dbReference type="InterPro" id="IPR028923">
    <property type="entry name" value="SAICAR_synt/ADE2_N"/>
</dbReference>
<organism evidence="9 10">
    <name type="scientific">Candidatus Taylorbacteria bacterium RIFCSPHIGHO2_02_FULL_46_13</name>
    <dbReference type="NCBI Taxonomy" id="1802312"/>
    <lineage>
        <taxon>Bacteria</taxon>
        <taxon>Candidatus Tayloriibacteriota</taxon>
    </lineage>
</organism>
<dbReference type="EMBL" id="MHRQ01000004">
    <property type="protein sequence ID" value="OHA27381.1"/>
    <property type="molecule type" value="Genomic_DNA"/>
</dbReference>
<comment type="pathway">
    <text evidence="1">Purine metabolism; IMP biosynthesis via de novo pathway; 5-amino-1-(5-phospho-D-ribosyl)imidazole-4-carboxamide from 5-amino-1-(5-phospho-D-ribosyl)imidazole-4-carboxylate: step 1/2.</text>
</comment>
<dbReference type="PANTHER" id="PTHR43599:SF3">
    <property type="entry name" value="SI:DKEY-6E2.2"/>
    <property type="match status" value="1"/>
</dbReference>
<dbReference type="InterPro" id="IPR050089">
    <property type="entry name" value="SAICAR_synthetase"/>
</dbReference>
<gene>
    <name evidence="9" type="ORF">A3C06_04120</name>
</gene>
<evidence type="ECO:0000256" key="5">
    <source>
        <dbReference type="ARBA" id="ARBA00022755"/>
    </source>
</evidence>
<evidence type="ECO:0000259" key="8">
    <source>
        <dbReference type="Pfam" id="PF01259"/>
    </source>
</evidence>
<dbReference type="GO" id="GO:0005524">
    <property type="term" value="F:ATP binding"/>
    <property type="evidence" value="ECO:0007669"/>
    <property type="project" value="UniProtKB-KW"/>
</dbReference>